<comment type="caution">
    <text evidence="7">The sequence shown here is derived from an EMBL/GenBank/DDBJ whole genome shotgun (WGS) entry which is preliminary data.</text>
</comment>
<evidence type="ECO:0000259" key="6">
    <source>
        <dbReference type="Pfam" id="PF04116"/>
    </source>
</evidence>
<keyword evidence="3 5" id="KW-1133">Transmembrane helix</keyword>
<dbReference type="EMBL" id="DRMS01000366">
    <property type="protein sequence ID" value="HFC93086.1"/>
    <property type="molecule type" value="Genomic_DNA"/>
</dbReference>
<accession>A0A7V2T4C0</accession>
<evidence type="ECO:0000313" key="7">
    <source>
        <dbReference type="EMBL" id="HFC93086.1"/>
    </source>
</evidence>
<dbReference type="PANTHER" id="PTHR11863">
    <property type="entry name" value="STEROL DESATURASE"/>
    <property type="match status" value="1"/>
</dbReference>
<evidence type="ECO:0000256" key="2">
    <source>
        <dbReference type="ARBA" id="ARBA00022692"/>
    </source>
</evidence>
<feature type="domain" description="Fatty acid hydroxylase" evidence="6">
    <location>
        <begin position="95"/>
        <end position="231"/>
    </location>
</feature>
<sequence length="270" mass="31335">MFDYFYNHSLETEFMAIFGGMTMLLLLESYIPRQKEPKILLSRWFSNIALALMNYILGIVLSLYVISRISVFNETDASLFSYFIPLNTPVIFTIILTLFILEFATYWVHRAYHNIPVLWRMHAVHHIDTDMDVTTSHRHHPFESILSAIILFPIVSFLGAPISALLTYTLLTIIISLISHSNILLPSWLDAGLRRFVVTPDFHRLHHSVDLRYTDSNYGVITPWFDYLFNTSSQVAYKEIPQMKLGLTGQKKPNQLIHLLLLPLTYKKNN</sequence>
<evidence type="ECO:0000256" key="5">
    <source>
        <dbReference type="SAM" id="Phobius"/>
    </source>
</evidence>
<dbReference type="InterPro" id="IPR050307">
    <property type="entry name" value="Sterol_Desaturase_Related"/>
</dbReference>
<gene>
    <name evidence="7" type="ORF">ENJ51_09770</name>
</gene>
<evidence type="ECO:0000256" key="3">
    <source>
        <dbReference type="ARBA" id="ARBA00022989"/>
    </source>
</evidence>
<dbReference type="Proteomes" id="UP000885750">
    <property type="component" value="Unassembled WGS sequence"/>
</dbReference>
<proteinExistence type="predicted"/>
<feature type="transmembrane region" description="Helical" evidence="5">
    <location>
        <begin position="145"/>
        <end position="162"/>
    </location>
</feature>
<dbReference type="Pfam" id="PF04116">
    <property type="entry name" value="FA_hydroxylase"/>
    <property type="match status" value="1"/>
</dbReference>
<dbReference type="GO" id="GO:0016491">
    <property type="term" value="F:oxidoreductase activity"/>
    <property type="evidence" value="ECO:0007669"/>
    <property type="project" value="InterPro"/>
</dbReference>
<evidence type="ECO:0000256" key="1">
    <source>
        <dbReference type="ARBA" id="ARBA00004370"/>
    </source>
</evidence>
<feature type="transmembrane region" description="Helical" evidence="5">
    <location>
        <begin position="44"/>
        <end position="67"/>
    </location>
</feature>
<evidence type="ECO:0000256" key="4">
    <source>
        <dbReference type="ARBA" id="ARBA00023136"/>
    </source>
</evidence>
<dbReference type="GO" id="GO:0008610">
    <property type="term" value="P:lipid biosynthetic process"/>
    <property type="evidence" value="ECO:0007669"/>
    <property type="project" value="InterPro"/>
</dbReference>
<name>A0A7V2T4C0_LEUMU</name>
<dbReference type="InterPro" id="IPR006694">
    <property type="entry name" value="Fatty_acid_hydroxylase"/>
</dbReference>
<dbReference type="AlphaFoldDB" id="A0A7V2T4C0"/>
<keyword evidence="2 5" id="KW-0812">Transmembrane</keyword>
<feature type="transmembrane region" description="Helical" evidence="5">
    <location>
        <begin position="14"/>
        <end position="32"/>
    </location>
</feature>
<feature type="transmembrane region" description="Helical" evidence="5">
    <location>
        <begin position="168"/>
        <end position="185"/>
    </location>
</feature>
<protein>
    <submittedName>
        <fullName evidence="7">Sterol desaturase family protein</fullName>
    </submittedName>
</protein>
<reference evidence="7" key="1">
    <citation type="journal article" date="2020" name="mSystems">
        <title>Genome- and Community-Level Interaction Insights into Carbon Utilization and Element Cycling Functions of Hydrothermarchaeota in Hydrothermal Sediment.</title>
        <authorList>
            <person name="Zhou Z."/>
            <person name="Liu Y."/>
            <person name="Xu W."/>
            <person name="Pan J."/>
            <person name="Luo Z.H."/>
            <person name="Li M."/>
        </authorList>
    </citation>
    <scope>NUCLEOTIDE SEQUENCE [LARGE SCALE GENOMIC DNA]</scope>
    <source>
        <strain evidence="7">HyVt-493</strain>
    </source>
</reference>
<dbReference type="GO" id="GO:0016020">
    <property type="term" value="C:membrane"/>
    <property type="evidence" value="ECO:0007669"/>
    <property type="project" value="UniProtKB-SubCell"/>
</dbReference>
<keyword evidence="4 5" id="KW-0472">Membrane</keyword>
<dbReference type="GO" id="GO:0005506">
    <property type="term" value="F:iron ion binding"/>
    <property type="evidence" value="ECO:0007669"/>
    <property type="project" value="InterPro"/>
</dbReference>
<organism evidence="7">
    <name type="scientific">Leucothrix mucor</name>
    <dbReference type="NCBI Taxonomy" id="45248"/>
    <lineage>
        <taxon>Bacteria</taxon>
        <taxon>Pseudomonadati</taxon>
        <taxon>Pseudomonadota</taxon>
        <taxon>Gammaproteobacteria</taxon>
        <taxon>Thiotrichales</taxon>
        <taxon>Thiotrichaceae</taxon>
        <taxon>Leucothrix</taxon>
    </lineage>
</organism>
<feature type="transmembrane region" description="Helical" evidence="5">
    <location>
        <begin position="79"/>
        <end position="101"/>
    </location>
</feature>
<comment type="subcellular location">
    <subcellularLocation>
        <location evidence="1">Membrane</location>
    </subcellularLocation>
</comment>